<reference evidence="1 2" key="1">
    <citation type="submission" date="2021-06" db="EMBL/GenBank/DDBJ databases">
        <title>Differences between aerobic and microaerobic xylene degrading microbial communities.</title>
        <authorList>
            <person name="Banerjee S."/>
            <person name="Tancsics A."/>
        </authorList>
    </citation>
    <scope>NUCLEOTIDE SEQUENCE [LARGE SCALE GENOMIC DNA]</scope>
    <source>
        <strain evidence="1 2">MAP12</strain>
    </source>
</reference>
<accession>A0ABS6MRL8</accession>
<evidence type="ECO:0000313" key="1">
    <source>
        <dbReference type="EMBL" id="MBV2131448.1"/>
    </source>
</evidence>
<dbReference type="EMBL" id="JAHRGL010000001">
    <property type="protein sequence ID" value="MBV2131448.1"/>
    <property type="molecule type" value="Genomic_DNA"/>
</dbReference>
<evidence type="ECO:0000313" key="2">
    <source>
        <dbReference type="Proteomes" id="UP000813068"/>
    </source>
</evidence>
<organism evidence="1 2">
    <name type="scientific">Geopseudomonas aromaticivorans</name>
    <dbReference type="NCBI Taxonomy" id="2849492"/>
    <lineage>
        <taxon>Bacteria</taxon>
        <taxon>Pseudomonadati</taxon>
        <taxon>Pseudomonadota</taxon>
        <taxon>Gammaproteobacteria</taxon>
        <taxon>Pseudomonadales</taxon>
        <taxon>Pseudomonadaceae</taxon>
        <taxon>Geopseudomonas</taxon>
    </lineage>
</organism>
<keyword evidence="2" id="KW-1185">Reference proteome</keyword>
<protein>
    <submittedName>
        <fullName evidence="1">Glutaredoxin family protein</fullName>
    </submittedName>
</protein>
<dbReference type="Proteomes" id="UP000813068">
    <property type="component" value="Unassembled WGS sequence"/>
</dbReference>
<proteinExistence type="predicted"/>
<dbReference type="Pfam" id="PF05768">
    <property type="entry name" value="Glrx-like"/>
    <property type="match status" value="1"/>
</dbReference>
<dbReference type="InterPro" id="IPR008554">
    <property type="entry name" value="Glutaredoxin-like"/>
</dbReference>
<comment type="caution">
    <text evidence="1">The sequence shown here is derived from an EMBL/GenBank/DDBJ whole genome shotgun (WGS) entry which is preliminary data.</text>
</comment>
<name>A0ABS6MRL8_9GAMM</name>
<sequence>MLPDCLLFGTLGCHLCEQAEELLMPFVGLGLQVELVDIAEREEWVEAYGLRIPVLRRVDTADELGWPFDGQRLAEFFGLSPSPAGD</sequence>
<dbReference type="RefSeq" id="WP_217679351.1">
    <property type="nucleotide sequence ID" value="NZ_JAHRGL010000001.1"/>
</dbReference>
<gene>
    <name evidence="1" type="ORF">KRX52_01375</name>
</gene>